<evidence type="ECO:0000313" key="3">
    <source>
        <dbReference type="Proteomes" id="UP000095038"/>
    </source>
</evidence>
<evidence type="ECO:0008006" key="4">
    <source>
        <dbReference type="Google" id="ProtNLM"/>
    </source>
</evidence>
<feature type="region of interest" description="Disordered" evidence="1">
    <location>
        <begin position="565"/>
        <end position="595"/>
    </location>
</feature>
<dbReference type="OrthoDB" id="441812at2759"/>
<dbReference type="RefSeq" id="XP_020049976.1">
    <property type="nucleotide sequence ID" value="XM_020192306.1"/>
</dbReference>
<dbReference type="GeneID" id="30965942"/>
<feature type="compositionally biased region" description="Acidic residues" evidence="1">
    <location>
        <begin position="576"/>
        <end position="594"/>
    </location>
</feature>
<name>A0A1D2VPZ3_9ASCO</name>
<proteinExistence type="predicted"/>
<evidence type="ECO:0000313" key="2">
    <source>
        <dbReference type="EMBL" id="ODV63669.1"/>
    </source>
</evidence>
<keyword evidence="3" id="KW-1185">Reference proteome</keyword>
<dbReference type="STRING" id="1344418.A0A1D2VPZ3"/>
<organism evidence="2 3">
    <name type="scientific">Ascoidea rubescens DSM 1968</name>
    <dbReference type="NCBI Taxonomy" id="1344418"/>
    <lineage>
        <taxon>Eukaryota</taxon>
        <taxon>Fungi</taxon>
        <taxon>Dikarya</taxon>
        <taxon>Ascomycota</taxon>
        <taxon>Saccharomycotina</taxon>
        <taxon>Saccharomycetes</taxon>
        <taxon>Ascoideaceae</taxon>
        <taxon>Ascoidea</taxon>
    </lineage>
</organism>
<reference evidence="3" key="1">
    <citation type="submission" date="2016-05" db="EMBL/GenBank/DDBJ databases">
        <title>Comparative genomics of biotechnologically important yeasts.</title>
        <authorList>
            <consortium name="DOE Joint Genome Institute"/>
            <person name="Riley R."/>
            <person name="Haridas S."/>
            <person name="Wolfe K.H."/>
            <person name="Lopes M.R."/>
            <person name="Hittinger C.T."/>
            <person name="Goker M."/>
            <person name="Salamov A."/>
            <person name="Wisecaver J."/>
            <person name="Long T.M."/>
            <person name="Aerts A.L."/>
            <person name="Barry K."/>
            <person name="Choi C."/>
            <person name="Clum A."/>
            <person name="Coughlan A.Y."/>
            <person name="Deshpande S."/>
            <person name="Douglass A.P."/>
            <person name="Hanson S.J."/>
            <person name="Klenk H.-P."/>
            <person name="Labutti K."/>
            <person name="Lapidus A."/>
            <person name="Lindquist E."/>
            <person name="Lipzen A."/>
            <person name="Meier-Kolthoff J.P."/>
            <person name="Ohm R.A."/>
            <person name="Otillar R.P."/>
            <person name="Pangilinan J."/>
            <person name="Peng Y."/>
            <person name="Rokas A."/>
            <person name="Rosa C.A."/>
            <person name="Scheuner C."/>
            <person name="Sibirny A.A."/>
            <person name="Slot J.C."/>
            <person name="Stielow J.B."/>
            <person name="Sun H."/>
            <person name="Kurtzman C.P."/>
            <person name="Blackwell M."/>
            <person name="Grigoriev I.V."/>
            <person name="Jeffries T.W."/>
        </authorList>
    </citation>
    <scope>NUCLEOTIDE SEQUENCE [LARGE SCALE GENOMIC DNA]</scope>
    <source>
        <strain evidence="3">DSM 1968</strain>
    </source>
</reference>
<dbReference type="InterPro" id="IPR046341">
    <property type="entry name" value="SET_dom_sf"/>
</dbReference>
<dbReference type="Proteomes" id="UP000095038">
    <property type="component" value="Unassembled WGS sequence"/>
</dbReference>
<dbReference type="EMBL" id="KV454475">
    <property type="protein sequence ID" value="ODV63669.1"/>
    <property type="molecule type" value="Genomic_DNA"/>
</dbReference>
<accession>A0A1D2VPZ3</accession>
<sequence>MFLDAQIPGLLDSRELSEFISNENIEVNDGLVVKNSPFGGIGLFYRDQSTQNDGGLQKIELLRIPRNSTISLNSFMVVLKKQKKYESDKFDLIGKIISINDGVHQVPIIKESAFMNKILTIEMDSLSELNILKKICIGLSFLFNYRNHMIETTKNNNVLSTDESDAIIKYIEKQPLLKFNTYLKILLNTEISTFDNIINQKYKNEDSLENILTEFKDLYKGYRKIEYNIESIIYERNELYNDIIDAFSDVCVSTTNGKSSVDFKTIISSTFLKQSEFHQIISALKSRSLEIPRSIDSDEMGADNDGSKNEDFKVDILLVPILDFANHNNNKSSFNSYFDVDRKNGDILLYYEKKNKFNLNQELDTKTEPLIEIFISYSPIEDFSEFINNYGFLPINDDNYFDFKLFETSLFSIDGEILSNLFQDDSNKSPVRKLPKEFFQICKWLKFLPNLQFLIKFSKNGFEDIKINRYYIDIFGNDQETINNSKIKNYEFLYFFNDLIKFSYNSDWKATYYEYSGELYQEQWDAIENEEERPNIETIDYILHANESEDDFMMISQVGIGYSSLPSHGNNKNNEDDGDDGDDDDNDDDNDDQIPEGLEKLVDFGEYIDNDEKTFSNFIKFFKDIYSNYRINQLNEFSKKFKKNMKKKNSINILINFEIQLWEGISKRLEKISKIDELFIEYSDEEFNEEWLELRYQPKLPVYSKYSEYLL</sequence>
<dbReference type="SUPFAM" id="SSF82199">
    <property type="entry name" value="SET domain"/>
    <property type="match status" value="1"/>
</dbReference>
<dbReference type="AlphaFoldDB" id="A0A1D2VPZ3"/>
<gene>
    <name evidence="2" type="ORF">ASCRUDRAFT_73479</name>
</gene>
<dbReference type="Gene3D" id="3.90.1410.10">
    <property type="entry name" value="set domain protein methyltransferase, domain 1"/>
    <property type="match status" value="1"/>
</dbReference>
<evidence type="ECO:0000256" key="1">
    <source>
        <dbReference type="SAM" id="MobiDB-lite"/>
    </source>
</evidence>
<protein>
    <recommendedName>
        <fullName evidence="4">SET domain-containing protein</fullName>
    </recommendedName>
</protein>
<dbReference type="InParanoid" id="A0A1D2VPZ3"/>